<organism evidence="8 9">
    <name type="scientific">Spiroplasma culicicola AES-1</name>
    <dbReference type="NCBI Taxonomy" id="1276246"/>
    <lineage>
        <taxon>Bacteria</taxon>
        <taxon>Bacillati</taxon>
        <taxon>Mycoplasmatota</taxon>
        <taxon>Mollicutes</taxon>
        <taxon>Entomoplasmatales</taxon>
        <taxon>Spiroplasmataceae</taxon>
        <taxon>Spiroplasma</taxon>
    </lineage>
</organism>
<evidence type="ECO:0000256" key="2">
    <source>
        <dbReference type="ARBA" id="ARBA00022475"/>
    </source>
</evidence>
<gene>
    <name evidence="8" type="ORF">SCULI_v1c01930</name>
</gene>
<dbReference type="KEGG" id="scq:SCULI_v1c01930"/>
<feature type="transmembrane region" description="Helical" evidence="6">
    <location>
        <begin position="49"/>
        <end position="72"/>
    </location>
</feature>
<feature type="transmembrane region" description="Helical" evidence="6">
    <location>
        <begin position="142"/>
        <end position="164"/>
    </location>
</feature>
<dbReference type="PATRIC" id="fig|1276246.3.peg.192"/>
<feature type="transmembrane region" description="Helical" evidence="6">
    <location>
        <begin position="191"/>
        <end position="211"/>
    </location>
</feature>
<protein>
    <recommendedName>
        <fullName evidence="7">ABC3 transporter permease C-terminal domain-containing protein</fullName>
    </recommendedName>
</protein>
<dbReference type="AlphaFoldDB" id="W6AFP9"/>
<proteinExistence type="predicted"/>
<keyword evidence="2" id="KW-1003">Cell membrane</keyword>
<feature type="transmembrane region" description="Helical" evidence="6">
    <location>
        <begin position="217"/>
        <end position="247"/>
    </location>
</feature>
<dbReference type="Pfam" id="PF02687">
    <property type="entry name" value="FtsX"/>
    <property type="match status" value="1"/>
</dbReference>
<evidence type="ECO:0000256" key="6">
    <source>
        <dbReference type="SAM" id="Phobius"/>
    </source>
</evidence>
<dbReference type="OrthoDB" id="392034at2"/>
<dbReference type="InterPro" id="IPR003838">
    <property type="entry name" value="ABC3_permease_C"/>
</dbReference>
<sequence length="425" mass="49384">MKLAINFFKLYFKSNIIILFTFIITVIVLMSSLNLFLSIFLNEIETNHATLVFIIIPSVTALMAIILTIRIIKMNFKVREKTLINLRIIGISHNQIYKALLLEFLSLMAIAIIIGFGFNIIATNWIIKLFTSHNVIGPEYKIVNYFALLIPFTIVASLFLMKVFDSATSNLKNISMSNLNLTLEKFKKKHIFTIIIGLIFLASYITLIIFFDEVVLYLFGGIFFFIAMQCLGKYILFSIWWVMSKIFSKVLFLKLIFNRLKENTNKNFEIFLLIIITYSFLNFGVNSLVPTANDTIYNADPLNEIYYYSLLDASVVLAVFISLYSIILIFNNLYLYFEDQISSNNNLYRIGLEKWKICLTLLVESLFILILEYLFGFIPSLFQAVIWKHSFIVNDYNFWLILSLVTMSINIIIPCLFFNRIKNKS</sequence>
<dbReference type="STRING" id="1276246.SCULI_v1c01930"/>
<dbReference type="RefSeq" id="WP_025362776.1">
    <property type="nucleotide sequence ID" value="NZ_CP006681.1"/>
</dbReference>
<evidence type="ECO:0000313" key="9">
    <source>
        <dbReference type="Proteomes" id="UP000019267"/>
    </source>
</evidence>
<reference evidence="8 9" key="1">
    <citation type="journal article" date="2014" name="Genome Biol. Evol.">
        <title>Molecular evolution of the substrate utilization strategies and putative virulence factors in mosquito-associated Spiroplasma species.</title>
        <authorList>
            <person name="Chang T.H."/>
            <person name="Lo W.S."/>
            <person name="Ku C."/>
            <person name="Chen L.L."/>
            <person name="Kuo C.H."/>
        </authorList>
    </citation>
    <scope>NUCLEOTIDE SEQUENCE [LARGE SCALE GENOMIC DNA]</scope>
    <source>
        <strain evidence="8">AES-1</strain>
    </source>
</reference>
<keyword evidence="3 6" id="KW-0812">Transmembrane</keyword>
<evidence type="ECO:0000256" key="1">
    <source>
        <dbReference type="ARBA" id="ARBA00004651"/>
    </source>
</evidence>
<evidence type="ECO:0000313" key="8">
    <source>
        <dbReference type="EMBL" id="AHI52534.1"/>
    </source>
</evidence>
<dbReference type="GO" id="GO:0005886">
    <property type="term" value="C:plasma membrane"/>
    <property type="evidence" value="ECO:0007669"/>
    <property type="project" value="UniProtKB-SubCell"/>
</dbReference>
<feature type="transmembrane region" description="Helical" evidence="6">
    <location>
        <begin position="305"/>
        <end position="337"/>
    </location>
</feature>
<keyword evidence="9" id="KW-1185">Reference proteome</keyword>
<evidence type="ECO:0000256" key="3">
    <source>
        <dbReference type="ARBA" id="ARBA00022692"/>
    </source>
</evidence>
<feature type="transmembrane region" description="Helical" evidence="6">
    <location>
        <begin position="16"/>
        <end position="37"/>
    </location>
</feature>
<keyword evidence="4 6" id="KW-1133">Transmembrane helix</keyword>
<evidence type="ECO:0000259" key="7">
    <source>
        <dbReference type="Pfam" id="PF02687"/>
    </source>
</evidence>
<accession>W6AFP9</accession>
<feature type="transmembrane region" description="Helical" evidence="6">
    <location>
        <begin position="100"/>
        <end position="122"/>
    </location>
</feature>
<name>W6AFP9_9MOLU</name>
<evidence type="ECO:0000256" key="5">
    <source>
        <dbReference type="ARBA" id="ARBA00023136"/>
    </source>
</evidence>
<evidence type="ECO:0000256" key="4">
    <source>
        <dbReference type="ARBA" id="ARBA00022989"/>
    </source>
</evidence>
<feature type="transmembrane region" description="Helical" evidence="6">
    <location>
        <begin position="357"/>
        <end position="378"/>
    </location>
</feature>
<feature type="transmembrane region" description="Helical" evidence="6">
    <location>
        <begin position="268"/>
        <end position="285"/>
    </location>
</feature>
<feature type="transmembrane region" description="Helical" evidence="6">
    <location>
        <begin position="398"/>
        <end position="418"/>
    </location>
</feature>
<dbReference type="EMBL" id="CP006681">
    <property type="protein sequence ID" value="AHI52534.1"/>
    <property type="molecule type" value="Genomic_DNA"/>
</dbReference>
<keyword evidence="5 6" id="KW-0472">Membrane</keyword>
<dbReference type="Proteomes" id="UP000019267">
    <property type="component" value="Chromosome"/>
</dbReference>
<dbReference type="HOGENOM" id="CLU_645429_0_0_14"/>
<feature type="domain" description="ABC3 transporter permease C-terminal" evidence="7">
    <location>
        <begin position="54"/>
        <end position="159"/>
    </location>
</feature>
<comment type="subcellular location">
    <subcellularLocation>
        <location evidence="1">Cell membrane</location>
        <topology evidence="1">Multi-pass membrane protein</topology>
    </subcellularLocation>
</comment>